<dbReference type="InterPro" id="IPR042099">
    <property type="entry name" value="ANL_N_sf"/>
</dbReference>
<dbReference type="STRING" id="235985.SAMN05414137_13147"/>
<accession>A0A1H7YX75</accession>
<dbReference type="GO" id="GO:0016877">
    <property type="term" value="F:ligase activity, forming carbon-sulfur bonds"/>
    <property type="evidence" value="ECO:0007669"/>
    <property type="project" value="UniProtKB-ARBA"/>
</dbReference>
<dbReference type="CDD" id="cd05936">
    <property type="entry name" value="FC-FACS_FadD_like"/>
    <property type="match status" value="1"/>
</dbReference>
<organism evidence="5 6">
    <name type="scientific">Streptacidiphilus jiangxiensis</name>
    <dbReference type="NCBI Taxonomy" id="235985"/>
    <lineage>
        <taxon>Bacteria</taxon>
        <taxon>Bacillati</taxon>
        <taxon>Actinomycetota</taxon>
        <taxon>Actinomycetes</taxon>
        <taxon>Kitasatosporales</taxon>
        <taxon>Streptomycetaceae</taxon>
        <taxon>Streptacidiphilus</taxon>
    </lineage>
</organism>
<dbReference type="InterPro" id="IPR020845">
    <property type="entry name" value="AMP-binding_CS"/>
</dbReference>
<proteinExistence type="inferred from homology"/>
<dbReference type="PANTHER" id="PTHR43767">
    <property type="entry name" value="LONG-CHAIN-FATTY-ACID--COA LIGASE"/>
    <property type="match status" value="1"/>
</dbReference>
<dbReference type="InterPro" id="IPR045851">
    <property type="entry name" value="AMP-bd_C_sf"/>
</dbReference>
<dbReference type="SUPFAM" id="SSF56801">
    <property type="entry name" value="Acetyl-CoA synthetase-like"/>
    <property type="match status" value="1"/>
</dbReference>
<dbReference type="PANTHER" id="PTHR43767:SF12">
    <property type="entry name" value="AMP-DEPENDENT SYNTHETASE AND LIGASE"/>
    <property type="match status" value="1"/>
</dbReference>
<evidence type="ECO:0000313" key="5">
    <source>
        <dbReference type="EMBL" id="SEM50882.1"/>
    </source>
</evidence>
<dbReference type="AlphaFoldDB" id="A0A1H7YX75"/>
<evidence type="ECO:0000256" key="1">
    <source>
        <dbReference type="ARBA" id="ARBA00006432"/>
    </source>
</evidence>
<keyword evidence="2" id="KW-0436">Ligase</keyword>
<protein>
    <submittedName>
        <fullName evidence="5">Long-chain acyl-CoA synthetase</fullName>
    </submittedName>
</protein>
<dbReference type="InterPro" id="IPR025110">
    <property type="entry name" value="AMP-bd_C"/>
</dbReference>
<evidence type="ECO:0000259" key="3">
    <source>
        <dbReference type="Pfam" id="PF00501"/>
    </source>
</evidence>
<dbReference type="Pfam" id="PF00501">
    <property type="entry name" value="AMP-binding"/>
    <property type="match status" value="1"/>
</dbReference>
<dbReference type="Proteomes" id="UP000183015">
    <property type="component" value="Unassembled WGS sequence"/>
</dbReference>
<dbReference type="EMBL" id="FOAZ01000031">
    <property type="protein sequence ID" value="SEM50882.1"/>
    <property type="molecule type" value="Genomic_DNA"/>
</dbReference>
<sequence length="497" mass="52624">MTNLASLLIGTAATGPGRTAVRQDDVALGYAELDDLSARTAALLRSRGVRPGDRVALIMPNIVQFPVAYYGILRAGAVVVPLNPLLKAREIAFALGDSGAQIVLTAPSSAAEAREAVLGTGGECLVVEPGEDEERLRDHAPLPGCVDRADDDIALILYTSGTTGTPKGAQLTHRNLLSNTATTVETLFRAGPDDVLFGGLPLFHAFGQTCALNTAVAAGATLTLLPRFDPQRALEIMRRDAVTVFLGVPTMYTALLQAVPAEADAPAALRLAVSGGAALPVEVLHGFERRFGVPVLEGYGLSETSPVAAFNPPDRPRKPGSIGLPVRGVQLRLVGSDGGDAPDGEIGEIAVRGENVMAGYRNRPEATAEALRDGWFLTGDLAVRDAEGYYFVVDRKKDMIIRGGYNVYPREIEEVLYEHPAVAEAAVVGVPHAVHGEEVAAVVRLKPGAQAGAEELRAHVRARVAAYKYPRVVRLVEELPKGPTGKILKREIVVPPH</sequence>
<dbReference type="Gene3D" id="3.30.300.30">
    <property type="match status" value="1"/>
</dbReference>
<feature type="domain" description="AMP-binding enzyme C-terminal" evidence="4">
    <location>
        <begin position="411"/>
        <end position="486"/>
    </location>
</feature>
<dbReference type="InterPro" id="IPR050237">
    <property type="entry name" value="ATP-dep_AMP-bd_enzyme"/>
</dbReference>
<comment type="similarity">
    <text evidence="1">Belongs to the ATP-dependent AMP-binding enzyme family.</text>
</comment>
<dbReference type="PROSITE" id="PS00455">
    <property type="entry name" value="AMP_BINDING"/>
    <property type="match status" value="1"/>
</dbReference>
<dbReference type="eggNOG" id="COG0318">
    <property type="taxonomic scope" value="Bacteria"/>
</dbReference>
<evidence type="ECO:0000256" key="2">
    <source>
        <dbReference type="ARBA" id="ARBA00022598"/>
    </source>
</evidence>
<keyword evidence="6" id="KW-1185">Reference proteome</keyword>
<name>A0A1H7YX75_STRJI</name>
<dbReference type="Pfam" id="PF13193">
    <property type="entry name" value="AMP-binding_C"/>
    <property type="match status" value="1"/>
</dbReference>
<dbReference type="FunFam" id="3.30.300.30:FF:000008">
    <property type="entry name" value="2,3-dihydroxybenzoate-AMP ligase"/>
    <property type="match status" value="1"/>
</dbReference>
<feature type="domain" description="AMP-dependent synthetase/ligase" evidence="3">
    <location>
        <begin position="12"/>
        <end position="360"/>
    </location>
</feature>
<reference evidence="6" key="1">
    <citation type="submission" date="2016-10" db="EMBL/GenBank/DDBJ databases">
        <authorList>
            <person name="Varghese N."/>
        </authorList>
    </citation>
    <scope>NUCLEOTIDE SEQUENCE [LARGE SCALE GENOMIC DNA]</scope>
    <source>
        <strain evidence="6">DSM 45096 / BCRC 16803 / CGMCC 4.1857 / CIP 109030 / JCM 12277 / KCTC 19219 / NBRC 100920 / 33214</strain>
    </source>
</reference>
<evidence type="ECO:0000313" key="6">
    <source>
        <dbReference type="Proteomes" id="UP000183015"/>
    </source>
</evidence>
<dbReference type="RefSeq" id="WP_042452696.1">
    <property type="nucleotide sequence ID" value="NZ_BBPN01000026.1"/>
</dbReference>
<dbReference type="Gene3D" id="3.40.50.12780">
    <property type="entry name" value="N-terminal domain of ligase-like"/>
    <property type="match status" value="1"/>
</dbReference>
<dbReference type="InterPro" id="IPR000873">
    <property type="entry name" value="AMP-dep_synth/lig_dom"/>
</dbReference>
<evidence type="ECO:0000259" key="4">
    <source>
        <dbReference type="Pfam" id="PF13193"/>
    </source>
</evidence>
<dbReference type="OrthoDB" id="9803968at2"/>
<gene>
    <name evidence="5" type="ORF">SAMN05414137_13147</name>
</gene>